<dbReference type="InParanoid" id="T1EUZ4"/>
<evidence type="ECO:0000256" key="1">
    <source>
        <dbReference type="SAM" id="MobiDB-lite"/>
    </source>
</evidence>
<dbReference type="Proteomes" id="UP000015101">
    <property type="component" value="Unassembled WGS sequence"/>
</dbReference>
<protein>
    <submittedName>
        <fullName evidence="2 3">Uncharacterized protein</fullName>
    </submittedName>
</protein>
<feature type="region of interest" description="Disordered" evidence="1">
    <location>
        <begin position="161"/>
        <end position="187"/>
    </location>
</feature>
<evidence type="ECO:0000313" key="2">
    <source>
        <dbReference type="EMBL" id="ESN94315.1"/>
    </source>
</evidence>
<keyword evidence="4" id="KW-1185">Reference proteome</keyword>
<reference evidence="3" key="3">
    <citation type="submission" date="2015-06" db="UniProtKB">
        <authorList>
            <consortium name="EnsemblMetazoa"/>
        </authorList>
    </citation>
    <scope>IDENTIFICATION</scope>
</reference>
<sequence>MAARVVVINELLYFVNNNVELIDNETFINNISDFYSNEDIITATKLLKSDIENLKLDNNDKLQKRGNTKKDKLLECLSLFKYLKTNNMLDKCSIFVSYNMVKFQNINVENNCKTANSENIKPTVLPNIPFANSTVQLGKPLWSDISRTPTEDSSFTLVTRKNKRPRALTSDTDNNNIKADTNSNKHSAPKIIGKKEVDCKLKADKVLYNKRVYSISNIQKCSANDVSEFLSSCGINVLSCYPVFKNTEPSKVSHTNRDNQDSSMFRVCIDKLDSPKINDPNIIPKNIIVREWHLTKKVVVSGFSSNRESAIQLTAKPYWIMTFFPSTSQLISINLR</sequence>
<dbReference type="GeneID" id="20200394"/>
<dbReference type="EnsemblMetazoa" id="HelroT164132">
    <property type="protein sequence ID" value="HelroP164132"/>
    <property type="gene ID" value="HelroG164132"/>
</dbReference>
<dbReference type="CTD" id="20200394"/>
<feature type="compositionally biased region" description="Polar residues" evidence="1">
    <location>
        <begin position="169"/>
        <end position="186"/>
    </location>
</feature>
<proteinExistence type="predicted"/>
<accession>T1EUZ4</accession>
<organism evidence="3 4">
    <name type="scientific">Helobdella robusta</name>
    <name type="common">Californian leech</name>
    <dbReference type="NCBI Taxonomy" id="6412"/>
    <lineage>
        <taxon>Eukaryota</taxon>
        <taxon>Metazoa</taxon>
        <taxon>Spiralia</taxon>
        <taxon>Lophotrochozoa</taxon>
        <taxon>Annelida</taxon>
        <taxon>Clitellata</taxon>
        <taxon>Hirudinea</taxon>
        <taxon>Rhynchobdellida</taxon>
        <taxon>Glossiphoniidae</taxon>
        <taxon>Helobdella</taxon>
    </lineage>
</organism>
<dbReference type="EMBL" id="KB097571">
    <property type="protein sequence ID" value="ESN94315.1"/>
    <property type="molecule type" value="Genomic_DNA"/>
</dbReference>
<dbReference type="EMBL" id="AMQM01001554">
    <property type="status" value="NOT_ANNOTATED_CDS"/>
    <property type="molecule type" value="Genomic_DNA"/>
</dbReference>
<dbReference type="RefSeq" id="XP_009027405.1">
    <property type="nucleotide sequence ID" value="XM_009029157.1"/>
</dbReference>
<dbReference type="KEGG" id="hro:HELRODRAFT_164132"/>
<dbReference type="AlphaFoldDB" id="T1EUZ4"/>
<dbReference type="HOGENOM" id="CLU_064172_0_1_1"/>
<dbReference type="OrthoDB" id="7362285at2759"/>
<reference evidence="4" key="1">
    <citation type="submission" date="2012-12" db="EMBL/GenBank/DDBJ databases">
        <authorList>
            <person name="Hellsten U."/>
            <person name="Grimwood J."/>
            <person name="Chapman J.A."/>
            <person name="Shapiro H."/>
            <person name="Aerts A."/>
            <person name="Otillar R.P."/>
            <person name="Terry A.Y."/>
            <person name="Boore J.L."/>
            <person name="Simakov O."/>
            <person name="Marletaz F."/>
            <person name="Cho S.-J."/>
            <person name="Edsinger-Gonzales E."/>
            <person name="Havlak P."/>
            <person name="Kuo D.-H."/>
            <person name="Larsson T."/>
            <person name="Lv J."/>
            <person name="Arendt D."/>
            <person name="Savage R."/>
            <person name="Osoegawa K."/>
            <person name="de Jong P."/>
            <person name="Lindberg D.R."/>
            <person name="Seaver E.C."/>
            <person name="Weisblat D.A."/>
            <person name="Putnam N.H."/>
            <person name="Grigoriev I.V."/>
            <person name="Rokhsar D.S."/>
        </authorList>
    </citation>
    <scope>NUCLEOTIDE SEQUENCE</scope>
</reference>
<evidence type="ECO:0000313" key="4">
    <source>
        <dbReference type="Proteomes" id="UP000015101"/>
    </source>
</evidence>
<name>T1EUZ4_HELRO</name>
<gene>
    <name evidence="3" type="primary">20200394</name>
    <name evidence="2" type="ORF">HELRODRAFT_164132</name>
</gene>
<evidence type="ECO:0000313" key="3">
    <source>
        <dbReference type="EnsemblMetazoa" id="HelroP164132"/>
    </source>
</evidence>
<reference evidence="2 4" key="2">
    <citation type="journal article" date="2013" name="Nature">
        <title>Insights into bilaterian evolution from three spiralian genomes.</title>
        <authorList>
            <person name="Simakov O."/>
            <person name="Marletaz F."/>
            <person name="Cho S.J."/>
            <person name="Edsinger-Gonzales E."/>
            <person name="Havlak P."/>
            <person name="Hellsten U."/>
            <person name="Kuo D.H."/>
            <person name="Larsson T."/>
            <person name="Lv J."/>
            <person name="Arendt D."/>
            <person name="Savage R."/>
            <person name="Osoegawa K."/>
            <person name="de Jong P."/>
            <person name="Grimwood J."/>
            <person name="Chapman J.A."/>
            <person name="Shapiro H."/>
            <person name="Aerts A."/>
            <person name="Otillar R.P."/>
            <person name="Terry A.Y."/>
            <person name="Boore J.L."/>
            <person name="Grigoriev I.V."/>
            <person name="Lindberg D.R."/>
            <person name="Seaver E.C."/>
            <person name="Weisblat D.A."/>
            <person name="Putnam N.H."/>
            <person name="Rokhsar D.S."/>
        </authorList>
    </citation>
    <scope>NUCLEOTIDE SEQUENCE</scope>
</reference>